<evidence type="ECO:0000313" key="1">
    <source>
        <dbReference type="EMBL" id="KRN01470.1"/>
    </source>
</evidence>
<gene>
    <name evidence="1" type="ORF">FD13_GL000996</name>
</gene>
<dbReference type="Proteomes" id="UP000051589">
    <property type="component" value="Unassembled WGS sequence"/>
</dbReference>
<dbReference type="RefSeq" id="WP_061777483.1">
    <property type="nucleotide sequence ID" value="NZ_AYZH01000021.1"/>
</dbReference>
<sequence>MTEYFLVNQQDYFAAGFIVNNGTAYLDTAAGLDVAVAVKADAPASAKTELYRQVLTHPAAGSERTQLTDQEQVRLTQKLDEGFDLTSTENLEGC</sequence>
<dbReference type="EMBL" id="AYZH01000021">
    <property type="protein sequence ID" value="KRN01470.1"/>
    <property type="molecule type" value="Genomic_DNA"/>
</dbReference>
<reference evidence="1 2" key="1">
    <citation type="journal article" date="2015" name="Genome Announc.">
        <title>Expanding the biotechnology potential of lactobacilli through comparative genomics of 213 strains and associated genera.</title>
        <authorList>
            <person name="Sun Z."/>
            <person name="Harris H.M."/>
            <person name="McCann A."/>
            <person name="Guo C."/>
            <person name="Argimon S."/>
            <person name="Zhang W."/>
            <person name="Yang X."/>
            <person name="Jeffery I.B."/>
            <person name="Cooney J.C."/>
            <person name="Kagawa T.F."/>
            <person name="Liu W."/>
            <person name="Song Y."/>
            <person name="Salvetti E."/>
            <person name="Wrobel A."/>
            <person name="Rasinkangas P."/>
            <person name="Parkhill J."/>
            <person name="Rea M.C."/>
            <person name="O'Sullivan O."/>
            <person name="Ritari J."/>
            <person name="Douillard F.P."/>
            <person name="Paul Ross R."/>
            <person name="Yang R."/>
            <person name="Briner A.E."/>
            <person name="Felis G.E."/>
            <person name="de Vos W.M."/>
            <person name="Barrangou R."/>
            <person name="Klaenhammer T.R."/>
            <person name="Caufield P.W."/>
            <person name="Cui Y."/>
            <person name="Zhang H."/>
            <person name="O'Toole P.W."/>
        </authorList>
    </citation>
    <scope>NUCLEOTIDE SEQUENCE [LARGE SCALE GENOMIC DNA]</scope>
    <source>
        <strain evidence="1 2">DSM 21775</strain>
    </source>
</reference>
<dbReference type="AlphaFoldDB" id="A0A0R2DCA2"/>
<dbReference type="PATRIC" id="fig|1423803.3.peg.996"/>
<keyword evidence="2" id="KW-1185">Reference proteome</keyword>
<accession>A0A0R2DCA2</accession>
<protein>
    <submittedName>
        <fullName evidence="1">Uncharacterized protein</fullName>
    </submittedName>
</protein>
<comment type="caution">
    <text evidence="1">The sequence shown here is derived from an EMBL/GenBank/DDBJ whole genome shotgun (WGS) entry which is preliminary data.</text>
</comment>
<dbReference type="OrthoDB" id="2326565at2"/>
<evidence type="ECO:0000313" key="2">
    <source>
        <dbReference type="Proteomes" id="UP000051589"/>
    </source>
</evidence>
<proteinExistence type="predicted"/>
<organism evidence="1 2">
    <name type="scientific">Levilactobacillus senmaizukei DSM 21775 = NBRC 103853</name>
    <dbReference type="NCBI Taxonomy" id="1423803"/>
    <lineage>
        <taxon>Bacteria</taxon>
        <taxon>Bacillati</taxon>
        <taxon>Bacillota</taxon>
        <taxon>Bacilli</taxon>
        <taxon>Lactobacillales</taxon>
        <taxon>Lactobacillaceae</taxon>
        <taxon>Levilactobacillus</taxon>
    </lineage>
</organism>
<name>A0A0R2DCA2_9LACO</name>